<dbReference type="Proteomes" id="UP000514713">
    <property type="component" value="Chromosome"/>
</dbReference>
<keyword evidence="2" id="KW-1185">Reference proteome</keyword>
<reference evidence="2" key="1">
    <citation type="submission" date="2020-06" db="EMBL/GenBank/DDBJ databases">
        <title>Nostoc edaphicum CCNP1411 genome.</title>
        <authorList>
            <person name="Fidor A."/>
            <person name="Grabski M."/>
            <person name="Gawor J."/>
            <person name="Gromadka R."/>
            <person name="Wegrzyn G."/>
            <person name="Mazur-Marzec H."/>
        </authorList>
    </citation>
    <scope>NUCLEOTIDE SEQUENCE [LARGE SCALE GENOMIC DNA]</scope>
    <source>
        <strain evidence="2">CCNP1411</strain>
    </source>
</reference>
<dbReference type="EMBL" id="CP054698">
    <property type="protein sequence ID" value="QMS90279.1"/>
    <property type="molecule type" value="Genomic_DNA"/>
</dbReference>
<evidence type="ECO:0000313" key="1">
    <source>
        <dbReference type="EMBL" id="QMS90279.1"/>
    </source>
</evidence>
<dbReference type="RefSeq" id="WP_181928107.1">
    <property type="nucleotide sequence ID" value="NZ_CP054698.1"/>
</dbReference>
<protein>
    <submittedName>
        <fullName evidence="1">Uncharacterized protein</fullName>
    </submittedName>
</protein>
<accession>A0A7D7QEK5</accession>
<dbReference type="KEGG" id="ned:HUN01_22800"/>
<dbReference type="AlphaFoldDB" id="A0A7D7QEK5"/>
<sequence length="91" mass="9939">MNSVKRCINDVELFYSTHLTTGIAGTLEAESFTLSLVQLLYCPFVLISPLKLQLEVMICQIAKIAEGGISSPYSFPGTANLCPRFATTHVN</sequence>
<name>A0A7D7QEK5_9NOSO</name>
<proteinExistence type="predicted"/>
<organism evidence="1 2">
    <name type="scientific">Nostoc edaphicum CCNP1411</name>
    <dbReference type="NCBI Taxonomy" id="1472755"/>
    <lineage>
        <taxon>Bacteria</taxon>
        <taxon>Bacillati</taxon>
        <taxon>Cyanobacteriota</taxon>
        <taxon>Cyanophyceae</taxon>
        <taxon>Nostocales</taxon>
        <taxon>Nostocaceae</taxon>
        <taxon>Nostoc</taxon>
    </lineage>
</organism>
<gene>
    <name evidence="1" type="ORF">HUN01_22800</name>
</gene>
<evidence type="ECO:0000313" key="2">
    <source>
        <dbReference type="Proteomes" id="UP000514713"/>
    </source>
</evidence>